<evidence type="ECO:0000259" key="5">
    <source>
        <dbReference type="PROSITE" id="PS50026"/>
    </source>
</evidence>
<dbReference type="Gene3D" id="2.60.120.200">
    <property type="match status" value="5"/>
</dbReference>
<gene>
    <name evidence="6" type="primary">NRXN3_1</name>
    <name evidence="6" type="ORF">RLOC_00001398</name>
</gene>
<evidence type="ECO:0000256" key="2">
    <source>
        <dbReference type="PROSITE-ProRule" id="PRU00076"/>
    </source>
</evidence>
<dbReference type="PROSITE" id="PS50025">
    <property type="entry name" value="LAM_G_DOMAIN"/>
    <property type="match status" value="3"/>
</dbReference>
<keyword evidence="1" id="KW-1015">Disulfide bond</keyword>
<feature type="region of interest" description="Disordered" evidence="3">
    <location>
        <begin position="246"/>
        <end position="273"/>
    </location>
</feature>
<dbReference type="PANTHER" id="PTHR15036">
    <property type="entry name" value="PIKACHURIN-LIKE PROTEIN"/>
    <property type="match status" value="1"/>
</dbReference>
<evidence type="ECO:0000256" key="1">
    <source>
        <dbReference type="ARBA" id="ARBA00023157"/>
    </source>
</evidence>
<protein>
    <submittedName>
        <fullName evidence="6">Neurexin-3</fullName>
    </submittedName>
</protein>
<evidence type="ECO:0000313" key="7">
    <source>
        <dbReference type="Proteomes" id="UP000197619"/>
    </source>
</evidence>
<feature type="compositionally biased region" description="Pro residues" evidence="3">
    <location>
        <begin position="760"/>
        <end position="774"/>
    </location>
</feature>
<dbReference type="AlphaFoldDB" id="A0A218U731"/>
<dbReference type="GO" id="GO:0016020">
    <property type="term" value="C:membrane"/>
    <property type="evidence" value="ECO:0007669"/>
    <property type="project" value="UniProtKB-SubCell"/>
</dbReference>
<dbReference type="InterPro" id="IPR000742">
    <property type="entry name" value="EGF"/>
</dbReference>
<dbReference type="InterPro" id="IPR001791">
    <property type="entry name" value="Laminin_G"/>
</dbReference>
<accession>A0A218U731</accession>
<dbReference type="Proteomes" id="UP000197619">
    <property type="component" value="Unassembled WGS sequence"/>
</dbReference>
<feature type="region of interest" description="Disordered" evidence="3">
    <location>
        <begin position="287"/>
        <end position="330"/>
    </location>
</feature>
<evidence type="ECO:0000313" key="6">
    <source>
        <dbReference type="EMBL" id="OWK49478.1"/>
    </source>
</evidence>
<feature type="domain" description="Laminin G" evidence="4">
    <location>
        <begin position="581"/>
        <end position="813"/>
    </location>
</feature>
<dbReference type="CDD" id="cd00054">
    <property type="entry name" value="EGF_CA"/>
    <property type="match status" value="1"/>
</dbReference>
<reference evidence="6 7" key="1">
    <citation type="submission" date="2017-05" db="EMBL/GenBank/DDBJ databases">
        <title>Genome of assembly of the Bengalese finch, Lonchura striata domestica.</title>
        <authorList>
            <person name="Colquitt B.M."/>
            <person name="Brainard M.S."/>
        </authorList>
    </citation>
    <scope>NUCLEOTIDE SEQUENCE [LARGE SCALE GENOMIC DNA]</scope>
    <source>
        <strain evidence="6">White83orange57</strain>
    </source>
</reference>
<organism evidence="6 7">
    <name type="scientific">Lonchura striata</name>
    <name type="common">white-rumped munia</name>
    <dbReference type="NCBI Taxonomy" id="40157"/>
    <lineage>
        <taxon>Eukaryota</taxon>
        <taxon>Metazoa</taxon>
        <taxon>Chordata</taxon>
        <taxon>Craniata</taxon>
        <taxon>Vertebrata</taxon>
        <taxon>Euteleostomi</taxon>
        <taxon>Archelosauria</taxon>
        <taxon>Archosauria</taxon>
        <taxon>Dinosauria</taxon>
        <taxon>Saurischia</taxon>
        <taxon>Theropoda</taxon>
        <taxon>Coelurosauria</taxon>
        <taxon>Aves</taxon>
        <taxon>Neognathae</taxon>
        <taxon>Neoaves</taxon>
        <taxon>Telluraves</taxon>
        <taxon>Australaves</taxon>
        <taxon>Passeriformes</taxon>
        <taxon>Passeroidea</taxon>
        <taxon>Estrildidae</taxon>
        <taxon>Estrildinae</taxon>
        <taxon>Lonchura</taxon>
    </lineage>
</organism>
<dbReference type="EMBL" id="MUZQ01000961">
    <property type="protein sequence ID" value="OWK49478.1"/>
    <property type="molecule type" value="Genomic_DNA"/>
</dbReference>
<sequence length="1064" mass="113431">MTCPVAEGHPAPGGHQETKAHPGPRAQHGPKGPQGSEGHQETKAHPGSVATRASMASWTPALSQDHRETKAHPGSVPHPGSHVETEVHLGSVGYQDHPEPGAGGGSAALLDSKISQGSEEPLGTRVSRVPATRLASVASQDHLEMKARQEPVASRASVGTQDHPEPDIDVPLDSKVNQGSVARVDPKDHQEPAPSQASEDPQEPKVTQGPVASQKTKVNQSPTAPVEAKVNEDPVVCLDLRVHQAPVADRAPEDPRAPKANRDPLDHQDSQADQAPVALRDRNVHRAPVGEHSPADAQNTEAEPVPLEPRVPPGTTARGGCPGTECHQPPVPTWATPAPRPGARLGLVLLTLGSLLLPGARGSALEFGGAPGQWARYGRWAPGAGGQLSFRLKTNVTRALLLYLDDGGNCDFLELLVAEGRLRLRFAIACAEPATLEPPASVSDGRWHAVLLTRQARHAALAVDGEARAAAVRSKRPDMAVASDLFVGGIPPDVRLSALTLSTVKYEPPFRGWVADLRVGDAPAALLGAQGVRGDGDERCAHHPPCAHGGRCTLRRGEPRCDCAGTGHRGPFCEEGRAEYVATFRGSEFFCYDVSRSPVQSSADELALAFRTRQRHGLLLHTGRAADFLNLSLKAGAVWLVINLGAGAFEALVEPVNGKFHDGGWHHVRVTRNLRQVVYKNNDFKLELSRLAQEGDARVTLHGALLFHCDPPPALDPVTFATPQAHLALPTWRPARAGSVSFDFRTTEPNGVLLFGQGPPRDPPAAPRGPPPPPPDFLALELLDGHLYLLLGMGAAGLRLRASARKVTDGEWCHVDVQRDGRKGGRAGRAGVQRGVGSYDGSMYLKVQVPGEQTEAEDVSLRFMSPRAFGLVLATTSRHSADTLRLELDGGRMKLTLNLGKGPETLFAGQRLDDNEWHSVRVARRGRSLQLAVDNVTVEAPPATPHEATPPSRYIHYVFDLGEGPSLMKGNSEQPLHDGRWHEVAVAREGGALHALRVDGRPVTQHGQGARGLQLKGELYVGGVSPGLLGRLPRLVASRGGFRGCLASLDLNGRLPDLLGDALR</sequence>
<evidence type="ECO:0000256" key="3">
    <source>
        <dbReference type="SAM" id="MobiDB-lite"/>
    </source>
</evidence>
<feature type="region of interest" description="Disordered" evidence="3">
    <location>
        <begin position="1"/>
        <end position="83"/>
    </location>
</feature>
<keyword evidence="7" id="KW-1185">Reference proteome</keyword>
<comment type="caution">
    <text evidence="6">The sequence shown here is derived from an EMBL/GenBank/DDBJ whole genome shotgun (WGS) entry which is preliminary data.</text>
</comment>
<feature type="domain" description="EGF-like" evidence="5">
    <location>
        <begin position="536"/>
        <end position="574"/>
    </location>
</feature>
<dbReference type="InterPro" id="IPR013320">
    <property type="entry name" value="ConA-like_dom_sf"/>
</dbReference>
<dbReference type="Gene3D" id="2.10.25.10">
    <property type="entry name" value="Laminin"/>
    <property type="match status" value="1"/>
</dbReference>
<dbReference type="InterPro" id="IPR050372">
    <property type="entry name" value="Neurexin-related_CASP"/>
</dbReference>
<dbReference type="PANTHER" id="PTHR15036:SF85">
    <property type="entry name" value="SP2353, ISOFORM A"/>
    <property type="match status" value="1"/>
</dbReference>
<proteinExistence type="predicted"/>
<feature type="compositionally biased region" description="Basic and acidic residues" evidence="3">
    <location>
        <begin position="250"/>
        <end position="270"/>
    </location>
</feature>
<evidence type="ECO:0000259" key="4">
    <source>
        <dbReference type="PROSITE" id="PS50025"/>
    </source>
</evidence>
<feature type="region of interest" description="Disordered" evidence="3">
    <location>
        <begin position="754"/>
        <end position="774"/>
    </location>
</feature>
<dbReference type="PROSITE" id="PS50026">
    <property type="entry name" value="EGF_3"/>
    <property type="match status" value="1"/>
</dbReference>
<feature type="compositionally biased region" description="Polar residues" evidence="3">
    <location>
        <begin position="210"/>
        <end position="223"/>
    </location>
</feature>
<comment type="caution">
    <text evidence="2">Lacks conserved residue(s) required for the propagation of feature annotation.</text>
</comment>
<dbReference type="SMART" id="SM00282">
    <property type="entry name" value="LamG"/>
    <property type="match status" value="4"/>
</dbReference>
<feature type="region of interest" description="Disordered" evidence="3">
    <location>
        <begin position="137"/>
        <end position="227"/>
    </location>
</feature>
<dbReference type="CDD" id="cd00110">
    <property type="entry name" value="LamG"/>
    <property type="match status" value="4"/>
</dbReference>
<feature type="domain" description="Laminin G" evidence="4">
    <location>
        <begin position="364"/>
        <end position="540"/>
    </location>
</feature>
<feature type="non-terminal residue" evidence="6">
    <location>
        <position position="1064"/>
    </location>
</feature>
<dbReference type="Pfam" id="PF02210">
    <property type="entry name" value="Laminin_G_2"/>
    <property type="match status" value="5"/>
</dbReference>
<keyword evidence="2" id="KW-0245">EGF-like domain</keyword>
<dbReference type="SUPFAM" id="SSF49899">
    <property type="entry name" value="Concanavalin A-like lectins/glucanases"/>
    <property type="match status" value="5"/>
</dbReference>
<feature type="domain" description="Laminin G" evidence="4">
    <location>
        <begin position="834"/>
        <end position="1064"/>
    </location>
</feature>
<name>A0A218U731_9PASE</name>